<dbReference type="GO" id="GO:0070012">
    <property type="term" value="F:oligopeptidase activity"/>
    <property type="evidence" value="ECO:0007669"/>
    <property type="project" value="TreeGrafter"/>
</dbReference>
<dbReference type="PRINTS" id="PR00862">
    <property type="entry name" value="PROLIGOPTASE"/>
</dbReference>
<sequence>MTQTRTQDHLPADEASDEFQWLEDIHGDEAITWVREHNDRTDAQLLTDEYTALEGRVLGVMDSADRIPLVNKRGDWYYNFWRDQSHPRGLWRRTSWAQYQARTPEWQVLLDIDELSKEEDLSWVWSGASMLRPATGSEYRSAMVALSAEGGDAVTYREFDLSTQVFVPAGFILPAAKTRLSWRDADTLYVGTDLGAGSMTASSYPSQCRILHRGQSLAELAGTAPYFQVPEDHLSGAVSHDRTPGFERDVASDVIDFFRSRTYLRQDNEWVHIDVPEDVNVSLHRQWLLLRPQTDWELEGTIHPAGSLLVTELTAFLSGSRQLRTVFVPDVHTALQSWSWSSNFLLLNLLQDVSAAVTVLDPAAGWAARDLAGCPPLHSGEAFAVDDEDPVCGDDYWLLVSGFLTPTTLLRGTLSADGSADGTAVGSATAAVGSATAATRAGKRAALVRQAPSFFNADDLEVQQHFAESADGTRIPYFQVGRRDLVLDGANPTLLSGYGGFEVSRTPAYSGALGRTWLERRTVLSGVERGGVYVLANIRGGGEYGPLWHRSALQENRHKAYEDFAAVARDLMARGVTSRSHLGCSGGSNGGLLVGNMLTGYPELFGAISCGVPLLDMRRYTKLSAGASWVAEYGDPDVPAQWEFIRTFSPYHLLRQGVDYPPVFLWTATSDDRVGPVQARKMAARMEAMGIPGVWFHEALEGGHAGASNNRQAARLHTASHEFLWRHLAG</sequence>
<dbReference type="GO" id="GO:0004252">
    <property type="term" value="F:serine-type endopeptidase activity"/>
    <property type="evidence" value="ECO:0007669"/>
    <property type="project" value="InterPro"/>
</dbReference>
<dbReference type="PANTHER" id="PTHR42881:SF13">
    <property type="entry name" value="PROLYL ENDOPEPTIDASE"/>
    <property type="match status" value="1"/>
</dbReference>
<dbReference type="InterPro" id="IPR029058">
    <property type="entry name" value="AB_hydrolase_fold"/>
</dbReference>
<evidence type="ECO:0000256" key="1">
    <source>
        <dbReference type="ARBA" id="ARBA00022670"/>
    </source>
</evidence>
<dbReference type="AlphaFoldDB" id="A0A931CQM6"/>
<dbReference type="PANTHER" id="PTHR42881">
    <property type="entry name" value="PROLYL ENDOPEPTIDASE"/>
    <property type="match status" value="1"/>
</dbReference>
<protein>
    <submittedName>
        <fullName evidence="6">S9 family peptidase</fullName>
    </submittedName>
</protein>
<dbReference type="SUPFAM" id="SSF50993">
    <property type="entry name" value="Peptidase/esterase 'gauge' domain"/>
    <property type="match status" value="1"/>
</dbReference>
<dbReference type="Proteomes" id="UP000655366">
    <property type="component" value="Unassembled WGS sequence"/>
</dbReference>
<keyword evidence="2" id="KW-0378">Hydrolase</keyword>
<dbReference type="GO" id="GO:0006508">
    <property type="term" value="P:proteolysis"/>
    <property type="evidence" value="ECO:0007669"/>
    <property type="project" value="UniProtKB-KW"/>
</dbReference>
<gene>
    <name evidence="6" type="ORF">IV500_15475</name>
</gene>
<evidence type="ECO:0000259" key="5">
    <source>
        <dbReference type="Pfam" id="PF02897"/>
    </source>
</evidence>
<feature type="domain" description="Peptidase S9A N-terminal" evidence="5">
    <location>
        <begin position="5"/>
        <end position="193"/>
    </location>
</feature>
<dbReference type="GO" id="GO:0005829">
    <property type="term" value="C:cytosol"/>
    <property type="evidence" value="ECO:0007669"/>
    <property type="project" value="TreeGrafter"/>
</dbReference>
<feature type="domain" description="Peptidase S9 prolyl oligopeptidase catalytic" evidence="4">
    <location>
        <begin position="527"/>
        <end position="729"/>
    </location>
</feature>
<dbReference type="InterPro" id="IPR051167">
    <property type="entry name" value="Prolyl_oligopep/macrocyclase"/>
</dbReference>
<evidence type="ECO:0000259" key="4">
    <source>
        <dbReference type="Pfam" id="PF00326"/>
    </source>
</evidence>
<dbReference type="RefSeq" id="WP_196397713.1">
    <property type="nucleotide sequence ID" value="NZ_JADNYM010000021.1"/>
</dbReference>
<dbReference type="InterPro" id="IPR001375">
    <property type="entry name" value="Peptidase_S9_cat"/>
</dbReference>
<dbReference type="InterPro" id="IPR023302">
    <property type="entry name" value="Pept_S9A_N"/>
</dbReference>
<dbReference type="Pfam" id="PF00326">
    <property type="entry name" value="Peptidase_S9"/>
    <property type="match status" value="1"/>
</dbReference>
<keyword evidence="1" id="KW-0645">Protease</keyword>
<dbReference type="InterPro" id="IPR002470">
    <property type="entry name" value="Peptidase_S9A"/>
</dbReference>
<proteinExistence type="predicted"/>
<dbReference type="EMBL" id="JADNYM010000021">
    <property type="protein sequence ID" value="MBG0740775.1"/>
    <property type="molecule type" value="Genomic_DNA"/>
</dbReference>
<evidence type="ECO:0000313" key="6">
    <source>
        <dbReference type="EMBL" id="MBG0740775.1"/>
    </source>
</evidence>
<dbReference type="Pfam" id="PF02897">
    <property type="entry name" value="Peptidase_S9_N"/>
    <property type="match status" value="1"/>
</dbReference>
<keyword evidence="7" id="KW-1185">Reference proteome</keyword>
<accession>A0A931CQM6</accession>
<organism evidence="6 7">
    <name type="scientific">Arthrobacter terrae</name>
    <dbReference type="NCBI Taxonomy" id="2935737"/>
    <lineage>
        <taxon>Bacteria</taxon>
        <taxon>Bacillati</taxon>
        <taxon>Actinomycetota</taxon>
        <taxon>Actinomycetes</taxon>
        <taxon>Micrococcales</taxon>
        <taxon>Micrococcaceae</taxon>
        <taxon>Arthrobacter</taxon>
    </lineage>
</organism>
<dbReference type="Gene3D" id="2.130.10.120">
    <property type="entry name" value="Prolyl oligopeptidase, N-terminal domain"/>
    <property type="match status" value="1"/>
</dbReference>
<keyword evidence="3" id="KW-0720">Serine protease</keyword>
<comment type="caution">
    <text evidence="6">The sequence shown here is derived from an EMBL/GenBank/DDBJ whole genome shotgun (WGS) entry which is preliminary data.</text>
</comment>
<name>A0A931CQM6_9MICC</name>
<evidence type="ECO:0000313" key="7">
    <source>
        <dbReference type="Proteomes" id="UP000655366"/>
    </source>
</evidence>
<reference evidence="6 7" key="1">
    <citation type="submission" date="2020-11" db="EMBL/GenBank/DDBJ databases">
        <title>Arthrobacter antarcticus sp. nov., isolated from Antarctic Soil.</title>
        <authorList>
            <person name="Li J."/>
        </authorList>
    </citation>
    <scope>NUCLEOTIDE SEQUENCE [LARGE SCALE GENOMIC DNA]</scope>
    <source>
        <strain evidence="6 7">Z1-20</strain>
    </source>
</reference>
<dbReference type="Gene3D" id="3.40.50.1820">
    <property type="entry name" value="alpha/beta hydrolase"/>
    <property type="match status" value="1"/>
</dbReference>
<evidence type="ECO:0000256" key="2">
    <source>
        <dbReference type="ARBA" id="ARBA00022801"/>
    </source>
</evidence>
<evidence type="ECO:0000256" key="3">
    <source>
        <dbReference type="ARBA" id="ARBA00022825"/>
    </source>
</evidence>
<dbReference type="SUPFAM" id="SSF53474">
    <property type="entry name" value="alpha/beta-Hydrolases"/>
    <property type="match status" value="1"/>
</dbReference>